<organism evidence="7 8">
    <name type="scientific">Anaerohalosphaera lusitana</name>
    <dbReference type="NCBI Taxonomy" id="1936003"/>
    <lineage>
        <taxon>Bacteria</taxon>
        <taxon>Pseudomonadati</taxon>
        <taxon>Planctomycetota</taxon>
        <taxon>Phycisphaerae</taxon>
        <taxon>Sedimentisphaerales</taxon>
        <taxon>Anaerohalosphaeraceae</taxon>
        <taxon>Anaerohalosphaera</taxon>
    </lineage>
</organism>
<accession>A0A1U9NJR6</accession>
<dbReference type="InterPro" id="IPR040502">
    <property type="entry name" value="GH101_dom-6"/>
</dbReference>
<dbReference type="Pfam" id="PF17451">
    <property type="entry name" value="Glyco_hyd_101C"/>
    <property type="match status" value="1"/>
</dbReference>
<sequence precursor="true">MSRKSLAFLSLVLMICLGAAGAAETATIESDVLAVEVDTAFPRVVKYTWKESGAVMYGQENELEQFKINGEAMKPAKIEFSRSDDSAKYAVRARNTRFNVVMNVAENVLEFRITDIRDGGWHYVKTIEIPNHSLFSVRSDQPGAQVTAAKVWPSNGCMEEFVQVASAATDVNPVSRTYVLLNTDELAASIENNVLMDSSRVYYQTVDNGGYKSCGVSNPAWTYREIESEIYEEPYCKVVITDDVNGDDEVSWQDAAIEHRKIMYNPQGAEEIKTDVVSQIAMNFASLAQHPFLKVLDDIKMVYLYTDGLGQTVQFKGYQSEGHDSAHPDYGNNFNMRAGGLDDFNFVTKKLHDWNCKPGVHINCTEYYPEAKYYSDDLLTGRRGWAWLDQSIYADKRYDIVSGKLYHRLDELAENAPYLDWIYVDVYFGVGWDSWKLTSRLNDNGWDAYTEFEGMMERDAVWIHRSQKHAGLGVSSKVIRFIKNHQKDVWTHGPLLRGSYNLGFMGWHAENNINPFIYNVFTNNLPSKYMQHFEIMKWEDGRVDFTDGVHVAKEADGKVNLYKDGKLLASGVYDAKKRRMVENQLFIPWSPYDETKIYHWNDAGGETEWTLPASWSGAGSVKLYQLSDAGRTFVGDVDVSGGKVTLDVEAGTPYVVYKSEPKPYPDMKWGEGQLVKDAQFNSHGFEYWSKSSSAGSTDHITMENDERGQTHLNVAGNGGADAMVSQKMTGLEGGQRYSASVWAQITGERKATFGVKVGGEEISKTIRKTDVPNYSYCSDKAWTRYQRIRVFFTVPEGQSEATVFMAASEGGEDAVVEFDDVRVIEAPAKDNNGHWYYQDFEWTDEGWGPFVFAIRSDTHTHLSETHEPYTDDTINGQFSLKTRNERQGLVYRTTEGLLRFEPNTTYTVSFEYLQDNGGQYSVVVGSNDGGEDAMKVDEKLQGSRGRYVATFTTGDYDDCYIGIRKNDRKGGRMVMDDLAIDVK</sequence>
<evidence type="ECO:0000313" key="8">
    <source>
        <dbReference type="Proteomes" id="UP000189674"/>
    </source>
</evidence>
<feature type="chain" id="PRO_5012097998" evidence="1">
    <location>
        <begin position="23"/>
        <end position="983"/>
    </location>
</feature>
<dbReference type="Pfam" id="PF17974">
    <property type="entry name" value="GalBD_like"/>
    <property type="match status" value="1"/>
</dbReference>
<protein>
    <submittedName>
        <fullName evidence="7">Endo-alpha-N-acetylgalactosaminidase</fullName>
        <ecNumber evidence="7">3.2.1.97</ecNumber>
    </submittedName>
</protein>
<feature type="domain" description="Endo-alpha-N-acetylgalactosaminidase" evidence="2">
    <location>
        <begin position="253"/>
        <end position="517"/>
    </location>
</feature>
<keyword evidence="1" id="KW-0732">Signal</keyword>
<dbReference type="OrthoDB" id="1095434at2"/>
<dbReference type="Pfam" id="PF12905">
    <property type="entry name" value="Glyco_hydro_101"/>
    <property type="match status" value="1"/>
</dbReference>
<dbReference type="Pfam" id="PF18080">
    <property type="entry name" value="Gal_mutarotas_3"/>
    <property type="match status" value="1"/>
</dbReference>
<name>A0A1U9NJR6_9BACT</name>
<dbReference type="InterPro" id="IPR040633">
    <property type="entry name" value="Gal_mutarotas_3"/>
</dbReference>
<dbReference type="Gene3D" id="2.60.120.260">
    <property type="entry name" value="Galactose-binding domain-like"/>
    <property type="match status" value="2"/>
</dbReference>
<keyword evidence="7" id="KW-0326">Glycosidase</keyword>
<dbReference type="GO" id="GO:0030246">
    <property type="term" value="F:carbohydrate binding"/>
    <property type="evidence" value="ECO:0007669"/>
    <property type="project" value="InterPro"/>
</dbReference>
<dbReference type="InterPro" id="IPR025706">
    <property type="entry name" value="Endoa_GalNAc"/>
</dbReference>
<feature type="domain" description="Galactose mutarotase-like fold" evidence="5">
    <location>
        <begin position="28"/>
        <end position="252"/>
    </location>
</feature>
<dbReference type="Pfam" id="PF21466">
    <property type="entry name" value="GH101_dom-5"/>
    <property type="match status" value="1"/>
</dbReference>
<dbReference type="Proteomes" id="UP000189674">
    <property type="component" value="Chromosome"/>
</dbReference>
<evidence type="ECO:0000313" key="7">
    <source>
        <dbReference type="EMBL" id="AQT68159.1"/>
    </source>
</evidence>
<feature type="signal peptide" evidence="1">
    <location>
        <begin position="1"/>
        <end position="22"/>
    </location>
</feature>
<evidence type="ECO:0000256" key="1">
    <source>
        <dbReference type="SAM" id="SignalP"/>
    </source>
</evidence>
<dbReference type="EC" id="3.2.1.97" evidence="7"/>
<proteinExistence type="predicted"/>
<dbReference type="STRING" id="1936003.STSP2_01314"/>
<dbReference type="SUPFAM" id="SSF49785">
    <property type="entry name" value="Galactose-binding domain-like"/>
    <property type="match status" value="1"/>
</dbReference>
<dbReference type="Gene3D" id="3.20.20.80">
    <property type="entry name" value="Glycosidases"/>
    <property type="match status" value="1"/>
</dbReference>
<feature type="domain" description="Endo-alpha-N-acetylgalactosaminidase" evidence="4">
    <location>
        <begin position="819"/>
        <end position="969"/>
    </location>
</feature>
<dbReference type="GO" id="GO:0033926">
    <property type="term" value="F:endo-alpha-N-acetylgalactosaminidase activity"/>
    <property type="evidence" value="ECO:0007669"/>
    <property type="project" value="UniProtKB-EC"/>
</dbReference>
<dbReference type="KEGG" id="alus:STSP2_01314"/>
<evidence type="ECO:0000259" key="6">
    <source>
        <dbReference type="Pfam" id="PF21466"/>
    </source>
</evidence>
<feature type="domain" description="Glycosyl hydrolase 101 beta-sandwich" evidence="3">
    <location>
        <begin position="523"/>
        <end position="632"/>
    </location>
</feature>
<dbReference type="RefSeq" id="WP_146660913.1">
    <property type="nucleotide sequence ID" value="NZ_CP019791.1"/>
</dbReference>
<dbReference type="InterPro" id="IPR035364">
    <property type="entry name" value="Beta_sandwich_GH101"/>
</dbReference>
<reference evidence="8" key="1">
    <citation type="submission" date="2017-02" db="EMBL/GenBank/DDBJ databases">
        <title>Comparative genomics and description of representatives of a novel lineage of planctomycetes thriving in anoxic sediments.</title>
        <authorList>
            <person name="Spring S."/>
            <person name="Bunk B."/>
            <person name="Sproer C."/>
        </authorList>
    </citation>
    <scope>NUCLEOTIDE SEQUENCE [LARGE SCALE GENOMIC DNA]</scope>
    <source>
        <strain evidence="8">ST-NAGAB-D1</strain>
    </source>
</reference>
<dbReference type="CDD" id="cd14244">
    <property type="entry name" value="GH_101_like"/>
    <property type="match status" value="1"/>
</dbReference>
<dbReference type="EMBL" id="CP019791">
    <property type="protein sequence ID" value="AQT68159.1"/>
    <property type="molecule type" value="Genomic_DNA"/>
</dbReference>
<evidence type="ECO:0000259" key="2">
    <source>
        <dbReference type="Pfam" id="PF12905"/>
    </source>
</evidence>
<dbReference type="InterPro" id="IPR014718">
    <property type="entry name" value="GH-type_carb-bd"/>
</dbReference>
<gene>
    <name evidence="7" type="ORF">STSP2_01314</name>
</gene>
<feature type="domain" description="Endo-alpha-N-acetylgalactosaminidase" evidence="6">
    <location>
        <begin position="675"/>
        <end position="812"/>
    </location>
</feature>
<evidence type="ECO:0000259" key="4">
    <source>
        <dbReference type="Pfam" id="PF17974"/>
    </source>
</evidence>
<dbReference type="AlphaFoldDB" id="A0A1U9NJR6"/>
<dbReference type="SMR" id="A0A1U9NJR6"/>
<keyword evidence="8" id="KW-1185">Reference proteome</keyword>
<keyword evidence="7" id="KW-0378">Hydrolase</keyword>
<evidence type="ECO:0000259" key="3">
    <source>
        <dbReference type="Pfam" id="PF17451"/>
    </source>
</evidence>
<dbReference type="InterPro" id="IPR008979">
    <property type="entry name" value="Galactose-bd-like_sf"/>
</dbReference>
<evidence type="ECO:0000259" key="5">
    <source>
        <dbReference type="Pfam" id="PF18080"/>
    </source>
</evidence>
<dbReference type="Gene3D" id="2.70.98.10">
    <property type="match status" value="1"/>
</dbReference>
<dbReference type="InterPro" id="IPR049314">
    <property type="entry name" value="GH101_dom-5"/>
</dbReference>